<dbReference type="InterPro" id="IPR029058">
    <property type="entry name" value="AB_hydrolase_fold"/>
</dbReference>
<dbReference type="GO" id="GO:0035965">
    <property type="term" value="P:cardiolipin acyl-chain remodeling"/>
    <property type="evidence" value="ECO:0007669"/>
    <property type="project" value="TreeGrafter"/>
</dbReference>
<dbReference type="Proteomes" id="UP000644660">
    <property type="component" value="Unassembled WGS sequence"/>
</dbReference>
<proteinExistence type="inferred from homology"/>
<dbReference type="GO" id="GO:0004623">
    <property type="term" value="F:phospholipase A2 activity"/>
    <property type="evidence" value="ECO:0007669"/>
    <property type="project" value="TreeGrafter"/>
</dbReference>
<evidence type="ECO:0000313" key="3">
    <source>
        <dbReference type="EMBL" id="CAB4251879.1"/>
    </source>
</evidence>
<comment type="caution">
    <text evidence="3">The sequence shown here is derived from an EMBL/GenBank/DDBJ whole genome shotgun (WGS) entry which is preliminary data.</text>
</comment>
<dbReference type="GO" id="GO:0055088">
    <property type="term" value="P:lipid homeostasis"/>
    <property type="evidence" value="ECO:0007669"/>
    <property type="project" value="TreeGrafter"/>
</dbReference>
<evidence type="ECO:0000313" key="4">
    <source>
        <dbReference type="Proteomes" id="UP000644660"/>
    </source>
</evidence>
<protein>
    <submittedName>
        <fullName evidence="3">Similar to Saccharomyces cerevisiae YGR110W CLD1 Mitochondrial cardiolipin-specific phospholipase</fullName>
    </submittedName>
</protein>
<organism evidence="3 4">
    <name type="scientific">Maudiozyma barnettii</name>
    <dbReference type="NCBI Taxonomy" id="61262"/>
    <lineage>
        <taxon>Eukaryota</taxon>
        <taxon>Fungi</taxon>
        <taxon>Dikarya</taxon>
        <taxon>Ascomycota</taxon>
        <taxon>Saccharomycotina</taxon>
        <taxon>Saccharomycetes</taxon>
        <taxon>Saccharomycetales</taxon>
        <taxon>Saccharomycetaceae</taxon>
        <taxon>Maudiozyma</taxon>
    </lineage>
</organism>
<dbReference type="InterPro" id="IPR000073">
    <property type="entry name" value="AB_hydrolase_1"/>
</dbReference>
<dbReference type="GO" id="GO:0042171">
    <property type="term" value="F:lysophosphatidic acid acyltransferase activity"/>
    <property type="evidence" value="ECO:0007669"/>
    <property type="project" value="TreeGrafter"/>
</dbReference>
<feature type="domain" description="AB hydrolase-1" evidence="2">
    <location>
        <begin position="137"/>
        <end position="434"/>
    </location>
</feature>
<sequence length="449" mass="51600">MPVNVSKVGFKYLVDSTMFRLGLRSQTQPRVQVNAVTSTENNTLQAPTPPTAIPLMTILRRLPSLFPRSLSESYQDFKQFNSNQEQIQQDLLSTLPAFNTLSENQVSAKLLKTPVDDQGNYINELCIEPKVPNKPLKHLIFVHGYGAGLGFFIKNLEHMPLVDNQWCIHAIDMPGFGFSSRPKFLFQYGKTSATEVNDWFHTRINRWFEKRSLLDKPQSNIVVAHSLGAYIMALYANKYPTHFKKLIMCSPAGVCHSKNIIQDKLNQRIQKHANLNPPWWYSKLWDMNFSPFAIIRNSGPFGSMITSGWSYKRFKRFPLQELSPSSLSKQQFELLHKYTYSIFNRPGSGEYLLPFVLGCGGVPRDALEETIFKNINDPELFKAKCDWVWMYGENDWMNKDGAQNISNNMNNIYGNKKSKVIIVPGAGHHLYFDNYPFFNQEVVNEMENI</sequence>
<dbReference type="PANTHER" id="PTHR42886:SF29">
    <property type="entry name" value="PUMMELIG, ISOFORM A"/>
    <property type="match status" value="1"/>
</dbReference>
<dbReference type="GO" id="GO:0006654">
    <property type="term" value="P:phosphatidic acid biosynthetic process"/>
    <property type="evidence" value="ECO:0007669"/>
    <property type="project" value="TreeGrafter"/>
</dbReference>
<name>A0A8H2VAV8_9SACH</name>
<accession>A0A8H2VAV8</accession>
<dbReference type="GO" id="GO:0005743">
    <property type="term" value="C:mitochondrial inner membrane"/>
    <property type="evidence" value="ECO:0007669"/>
    <property type="project" value="TreeGrafter"/>
</dbReference>
<evidence type="ECO:0000259" key="2">
    <source>
        <dbReference type="Pfam" id="PF00561"/>
    </source>
</evidence>
<keyword evidence="4" id="KW-1185">Reference proteome</keyword>
<dbReference type="RefSeq" id="XP_041403918.1">
    <property type="nucleotide sequence ID" value="XM_041547984.1"/>
</dbReference>
<dbReference type="EMBL" id="CAEFZW010000001">
    <property type="protein sequence ID" value="CAB4251879.1"/>
    <property type="molecule type" value="Genomic_DNA"/>
</dbReference>
<dbReference type="AlphaFoldDB" id="A0A8H2VAV8"/>
<dbReference type="OrthoDB" id="7457040at2759"/>
<dbReference type="Gene3D" id="3.40.50.1820">
    <property type="entry name" value="alpha/beta hydrolase"/>
    <property type="match status" value="1"/>
</dbReference>
<dbReference type="SUPFAM" id="SSF53474">
    <property type="entry name" value="alpha/beta-Hydrolases"/>
    <property type="match status" value="1"/>
</dbReference>
<comment type="similarity">
    <text evidence="1">Belongs to the peptidase S33 family. ABHD4/ABHD5 subfamily.</text>
</comment>
<evidence type="ECO:0000256" key="1">
    <source>
        <dbReference type="ARBA" id="ARBA00038097"/>
    </source>
</evidence>
<gene>
    <name evidence="3" type="ORF">KABA2_01S00924</name>
</gene>
<dbReference type="PANTHER" id="PTHR42886">
    <property type="entry name" value="RE40534P-RELATED"/>
    <property type="match status" value="1"/>
</dbReference>
<reference evidence="3 4" key="1">
    <citation type="submission" date="2020-05" db="EMBL/GenBank/DDBJ databases">
        <authorList>
            <person name="Casaregola S."/>
            <person name="Devillers H."/>
            <person name="Grondin C."/>
        </authorList>
    </citation>
    <scope>NUCLEOTIDE SEQUENCE [LARGE SCALE GENOMIC DNA]</scope>
    <source>
        <strain evidence="3 4">CLIB 1767</strain>
    </source>
</reference>
<dbReference type="GeneID" id="64854990"/>
<dbReference type="Pfam" id="PF00561">
    <property type="entry name" value="Abhydrolase_1"/>
    <property type="match status" value="1"/>
</dbReference>